<dbReference type="GO" id="GO:0022857">
    <property type="term" value="F:transmembrane transporter activity"/>
    <property type="evidence" value="ECO:0007669"/>
    <property type="project" value="InterPro"/>
</dbReference>
<feature type="transmembrane region" description="Helical" evidence="4">
    <location>
        <begin position="190"/>
        <end position="213"/>
    </location>
</feature>
<dbReference type="OrthoDB" id="2213137at2759"/>
<reference evidence="5 6" key="1">
    <citation type="journal article" date="2018" name="IMA Fungus">
        <title>IMA Genome-F 9: Draft genome sequence of Annulohypoxylon stygium, Aspergillus mulundensis, Berkeleyomyces basicola (syn. Thielaviopsis basicola), Ceratocystis smalleyi, two Cercospora beticola strains, Coleophoma cylindrospora, Fusarium fracticaudum, Phialophora cf. hyalina, and Morchella septimelata.</title>
        <authorList>
            <person name="Wingfield B.D."/>
            <person name="Bills G.F."/>
            <person name="Dong Y."/>
            <person name="Huang W."/>
            <person name="Nel W.J."/>
            <person name="Swalarsk-Parry B.S."/>
            <person name="Vaghefi N."/>
            <person name="Wilken P.M."/>
            <person name="An Z."/>
            <person name="de Beer Z.W."/>
            <person name="De Vos L."/>
            <person name="Chen L."/>
            <person name="Duong T.A."/>
            <person name="Gao Y."/>
            <person name="Hammerbacher A."/>
            <person name="Kikkert J.R."/>
            <person name="Li Y."/>
            <person name="Li H."/>
            <person name="Li K."/>
            <person name="Li Q."/>
            <person name="Liu X."/>
            <person name="Ma X."/>
            <person name="Naidoo K."/>
            <person name="Pethybridge S.J."/>
            <person name="Sun J."/>
            <person name="Steenkamp E.T."/>
            <person name="van der Nest M.A."/>
            <person name="van Wyk S."/>
            <person name="Wingfield M.J."/>
            <person name="Xiong C."/>
            <person name="Yue Q."/>
            <person name="Zhang X."/>
        </authorList>
    </citation>
    <scope>NUCLEOTIDE SEQUENCE [LARGE SCALE GENOMIC DNA]</scope>
    <source>
        <strain evidence="5 6">BP5796</strain>
    </source>
</reference>
<dbReference type="InterPro" id="IPR011701">
    <property type="entry name" value="MFS"/>
</dbReference>
<evidence type="ECO:0000256" key="3">
    <source>
        <dbReference type="SAM" id="MobiDB-lite"/>
    </source>
</evidence>
<feature type="transmembrane region" description="Helical" evidence="4">
    <location>
        <begin position="392"/>
        <end position="410"/>
    </location>
</feature>
<protein>
    <recommendedName>
        <fullName evidence="7">Major facilitator superfamily (MFS) profile domain-containing protein</fullName>
    </recommendedName>
</protein>
<dbReference type="SUPFAM" id="SSF103473">
    <property type="entry name" value="MFS general substrate transporter"/>
    <property type="match status" value="1"/>
</dbReference>
<dbReference type="GO" id="GO:0016020">
    <property type="term" value="C:membrane"/>
    <property type="evidence" value="ECO:0007669"/>
    <property type="project" value="UniProtKB-SubCell"/>
</dbReference>
<feature type="transmembrane region" description="Helical" evidence="4">
    <location>
        <begin position="472"/>
        <end position="491"/>
    </location>
</feature>
<dbReference type="PANTHER" id="PTHR11360">
    <property type="entry name" value="MONOCARBOXYLATE TRANSPORTER"/>
    <property type="match status" value="1"/>
</dbReference>
<evidence type="ECO:0000313" key="6">
    <source>
        <dbReference type="Proteomes" id="UP000256328"/>
    </source>
</evidence>
<feature type="transmembrane region" description="Helical" evidence="4">
    <location>
        <begin position="225"/>
        <end position="246"/>
    </location>
</feature>
<keyword evidence="4" id="KW-0812">Transmembrane</keyword>
<dbReference type="AlphaFoldDB" id="A0A3D8T8V5"/>
<feature type="region of interest" description="Disordered" evidence="3">
    <location>
        <begin position="59"/>
        <end position="89"/>
    </location>
</feature>
<gene>
    <name evidence="5" type="ORF">BP5796_00785</name>
</gene>
<name>A0A3D8T8V5_9HELO</name>
<feature type="transmembrane region" description="Helical" evidence="4">
    <location>
        <begin position="367"/>
        <end position="386"/>
    </location>
</feature>
<evidence type="ECO:0000256" key="1">
    <source>
        <dbReference type="ARBA" id="ARBA00004141"/>
    </source>
</evidence>
<proteinExistence type="inferred from homology"/>
<evidence type="ECO:0000256" key="4">
    <source>
        <dbReference type="SAM" id="Phobius"/>
    </source>
</evidence>
<feature type="transmembrane region" description="Helical" evidence="4">
    <location>
        <begin position="137"/>
        <end position="159"/>
    </location>
</feature>
<feature type="transmembrane region" description="Helical" evidence="4">
    <location>
        <begin position="164"/>
        <end position="184"/>
    </location>
</feature>
<keyword evidence="6" id="KW-1185">Reference proteome</keyword>
<evidence type="ECO:0008006" key="7">
    <source>
        <dbReference type="Google" id="ProtNLM"/>
    </source>
</evidence>
<feature type="transmembrane region" description="Helical" evidence="4">
    <location>
        <begin position="431"/>
        <end position="452"/>
    </location>
</feature>
<dbReference type="Gene3D" id="1.20.1250.20">
    <property type="entry name" value="MFS general substrate transporter like domains"/>
    <property type="match status" value="2"/>
</dbReference>
<sequence>METEIELADMNGERRAARRNSTLLAMHDLFPSANIVSSGFQNTPFPVAREGSPISSMPGINVPLANTEEDPAPRSDVQDPETGATGGGDPKKRFRKVMVLFMATIVEALLWGFVFSFGLFQNQYAAEEKFVAKEVEITMIFITAVGSMYGSGSVFEVLFTRFPIVLKVCSWCGLPVAAIGLFLASRSTEAWQFILTQGLFYGIGAAMQYYSAYSHISDWYSDNKGFAFGMMLAGSGIGGVVIPLIIGPILKSQGSTRALSVWAIVLVFPTPFIWCFLRPRNWISASASPQPLDWCFLKSKVFWVYQGVNIIQSAGYFLPGIYVATFAQALGLSAWEGISLTATLNICGSFSSLAIGKLSDVCNVPNIVIASMAAQSVSVLLIWGLADNMAHLSIFVIIYGLVAGGFTSIYSGMAREIRRDCPNMSDTWMMGILSSGRGVGPILCSIITLTLFTSNPEDTIKEGYGSPYEGFILFSGMTGLLGVAVVCLAKWKRWI</sequence>
<comment type="similarity">
    <text evidence="2">Belongs to the major facilitator superfamily. Monocarboxylate porter (TC 2.A.1.13) family.</text>
</comment>
<feature type="transmembrane region" description="Helical" evidence="4">
    <location>
        <begin position="258"/>
        <end position="277"/>
    </location>
</feature>
<dbReference type="InterPro" id="IPR036259">
    <property type="entry name" value="MFS_trans_sf"/>
</dbReference>
<dbReference type="EMBL" id="PDLN01000001">
    <property type="protein sequence ID" value="RDW95022.1"/>
    <property type="molecule type" value="Genomic_DNA"/>
</dbReference>
<accession>A0A3D8T8V5</accession>
<dbReference type="Proteomes" id="UP000256328">
    <property type="component" value="Unassembled WGS sequence"/>
</dbReference>
<evidence type="ECO:0000256" key="2">
    <source>
        <dbReference type="ARBA" id="ARBA00006727"/>
    </source>
</evidence>
<dbReference type="PANTHER" id="PTHR11360:SF287">
    <property type="entry name" value="MFS MONOCARBOXYLATE TRANSPORTER"/>
    <property type="match status" value="1"/>
</dbReference>
<dbReference type="InterPro" id="IPR050327">
    <property type="entry name" value="Proton-linked_MCT"/>
</dbReference>
<comment type="caution">
    <text evidence="5">The sequence shown here is derived from an EMBL/GenBank/DDBJ whole genome shotgun (WGS) entry which is preliminary data.</text>
</comment>
<comment type="subcellular location">
    <subcellularLocation>
        <location evidence="1">Membrane</location>
        <topology evidence="1">Multi-pass membrane protein</topology>
    </subcellularLocation>
</comment>
<feature type="transmembrane region" description="Helical" evidence="4">
    <location>
        <begin position="97"/>
        <end position="117"/>
    </location>
</feature>
<evidence type="ECO:0000313" key="5">
    <source>
        <dbReference type="EMBL" id="RDW95022.1"/>
    </source>
</evidence>
<organism evidence="5 6">
    <name type="scientific">Coleophoma crateriformis</name>
    <dbReference type="NCBI Taxonomy" id="565419"/>
    <lineage>
        <taxon>Eukaryota</taxon>
        <taxon>Fungi</taxon>
        <taxon>Dikarya</taxon>
        <taxon>Ascomycota</taxon>
        <taxon>Pezizomycotina</taxon>
        <taxon>Leotiomycetes</taxon>
        <taxon>Helotiales</taxon>
        <taxon>Dermateaceae</taxon>
        <taxon>Coleophoma</taxon>
    </lineage>
</organism>
<dbReference type="Pfam" id="PF07690">
    <property type="entry name" value="MFS_1"/>
    <property type="match status" value="1"/>
</dbReference>
<keyword evidence="4" id="KW-0472">Membrane</keyword>
<keyword evidence="4" id="KW-1133">Transmembrane helix</keyword>